<dbReference type="Proteomes" id="UP001234989">
    <property type="component" value="Chromosome 5"/>
</dbReference>
<gene>
    <name evidence="2" type="ORF">MTR67_023697</name>
</gene>
<reference evidence="2" key="1">
    <citation type="submission" date="2023-08" db="EMBL/GenBank/DDBJ databases">
        <title>A de novo genome assembly of Solanum verrucosum Schlechtendal, a Mexican diploid species geographically isolated from the other diploid A-genome species in potato relatives.</title>
        <authorList>
            <person name="Hosaka K."/>
        </authorList>
    </citation>
    <scope>NUCLEOTIDE SEQUENCE</scope>
    <source>
        <tissue evidence="2">Young leaves</tissue>
    </source>
</reference>
<sequence>MTAQDNREAIARVNPNMGSMIIRVRDFTRMNPSDFHGSKVDEDPQEFIDEIYKIVEIMGVSMVKKEELAACTLEGQGSSNAPDPNINKDRISYPKPQGGGGNGFSIPTCKK</sequence>
<keyword evidence="3" id="KW-1185">Reference proteome</keyword>
<proteinExistence type="predicted"/>
<accession>A0AAF0QTZ6</accession>
<dbReference type="EMBL" id="CP133616">
    <property type="protein sequence ID" value="WMV30312.1"/>
    <property type="molecule type" value="Genomic_DNA"/>
</dbReference>
<evidence type="ECO:0000313" key="3">
    <source>
        <dbReference type="Proteomes" id="UP001234989"/>
    </source>
</evidence>
<organism evidence="2 3">
    <name type="scientific">Solanum verrucosum</name>
    <dbReference type="NCBI Taxonomy" id="315347"/>
    <lineage>
        <taxon>Eukaryota</taxon>
        <taxon>Viridiplantae</taxon>
        <taxon>Streptophyta</taxon>
        <taxon>Embryophyta</taxon>
        <taxon>Tracheophyta</taxon>
        <taxon>Spermatophyta</taxon>
        <taxon>Magnoliopsida</taxon>
        <taxon>eudicotyledons</taxon>
        <taxon>Gunneridae</taxon>
        <taxon>Pentapetalae</taxon>
        <taxon>asterids</taxon>
        <taxon>lamiids</taxon>
        <taxon>Solanales</taxon>
        <taxon>Solanaceae</taxon>
        <taxon>Solanoideae</taxon>
        <taxon>Solaneae</taxon>
        <taxon>Solanum</taxon>
    </lineage>
</organism>
<name>A0AAF0QTZ6_SOLVR</name>
<evidence type="ECO:0000313" key="2">
    <source>
        <dbReference type="EMBL" id="WMV30312.1"/>
    </source>
</evidence>
<feature type="region of interest" description="Disordered" evidence="1">
    <location>
        <begin position="74"/>
        <end position="111"/>
    </location>
</feature>
<evidence type="ECO:0000256" key="1">
    <source>
        <dbReference type="SAM" id="MobiDB-lite"/>
    </source>
</evidence>
<evidence type="ECO:0008006" key="4">
    <source>
        <dbReference type="Google" id="ProtNLM"/>
    </source>
</evidence>
<protein>
    <recommendedName>
        <fullName evidence="4">Gag-pol polyprotein</fullName>
    </recommendedName>
</protein>
<dbReference type="AlphaFoldDB" id="A0AAF0QTZ6"/>